<feature type="compositionally biased region" description="Acidic residues" evidence="1">
    <location>
        <begin position="1"/>
        <end position="21"/>
    </location>
</feature>
<name>A0A821WRI1_9BILA</name>
<evidence type="ECO:0000313" key="3">
    <source>
        <dbReference type="Proteomes" id="UP000663873"/>
    </source>
</evidence>
<feature type="non-terminal residue" evidence="2">
    <location>
        <position position="81"/>
    </location>
</feature>
<accession>A0A821WRI1</accession>
<keyword evidence="3" id="KW-1185">Reference proteome</keyword>
<organism evidence="2 3">
    <name type="scientific">Rotaria socialis</name>
    <dbReference type="NCBI Taxonomy" id="392032"/>
    <lineage>
        <taxon>Eukaryota</taxon>
        <taxon>Metazoa</taxon>
        <taxon>Spiralia</taxon>
        <taxon>Gnathifera</taxon>
        <taxon>Rotifera</taxon>
        <taxon>Eurotatoria</taxon>
        <taxon>Bdelloidea</taxon>
        <taxon>Philodinida</taxon>
        <taxon>Philodinidae</taxon>
        <taxon>Rotaria</taxon>
    </lineage>
</organism>
<dbReference type="AlphaFoldDB" id="A0A821WRI1"/>
<proteinExistence type="predicted"/>
<dbReference type="EMBL" id="CAJOBP010084998">
    <property type="protein sequence ID" value="CAF4927388.1"/>
    <property type="molecule type" value="Genomic_DNA"/>
</dbReference>
<evidence type="ECO:0000256" key="1">
    <source>
        <dbReference type="SAM" id="MobiDB-lite"/>
    </source>
</evidence>
<sequence>MTITEENEEELEQLQRDDDEEKQQRQQLLLEISENSIPIITLENDNDDQTDTYENDNQMNKREIHDMSNLLSINIDHCENS</sequence>
<gene>
    <name evidence="2" type="ORF">UJA718_LOCUS46708</name>
</gene>
<protein>
    <submittedName>
        <fullName evidence="2">Uncharacterized protein</fullName>
    </submittedName>
</protein>
<dbReference type="Proteomes" id="UP000663873">
    <property type="component" value="Unassembled WGS sequence"/>
</dbReference>
<reference evidence="2" key="1">
    <citation type="submission" date="2021-02" db="EMBL/GenBank/DDBJ databases">
        <authorList>
            <person name="Nowell W R."/>
        </authorList>
    </citation>
    <scope>NUCLEOTIDE SEQUENCE</scope>
</reference>
<evidence type="ECO:0000313" key="2">
    <source>
        <dbReference type="EMBL" id="CAF4927388.1"/>
    </source>
</evidence>
<comment type="caution">
    <text evidence="2">The sequence shown here is derived from an EMBL/GenBank/DDBJ whole genome shotgun (WGS) entry which is preliminary data.</text>
</comment>
<feature type="region of interest" description="Disordered" evidence="1">
    <location>
        <begin position="1"/>
        <end position="25"/>
    </location>
</feature>